<name>A0A5M6ZMG1_9PROT</name>
<evidence type="ECO:0000256" key="3">
    <source>
        <dbReference type="ARBA" id="ARBA00023163"/>
    </source>
</evidence>
<dbReference type="EMBL" id="VWOJ01000001">
    <property type="protein sequence ID" value="KAA5805095.1"/>
    <property type="molecule type" value="Genomic_DNA"/>
</dbReference>
<dbReference type="Gene3D" id="1.10.357.10">
    <property type="entry name" value="Tetracycline Repressor, domain 2"/>
    <property type="match status" value="1"/>
</dbReference>
<evidence type="ECO:0000259" key="6">
    <source>
        <dbReference type="PROSITE" id="PS50977"/>
    </source>
</evidence>
<dbReference type="PROSITE" id="PS50977">
    <property type="entry name" value="HTH_TETR_2"/>
    <property type="match status" value="1"/>
</dbReference>
<evidence type="ECO:0000256" key="5">
    <source>
        <dbReference type="SAM" id="MobiDB-lite"/>
    </source>
</evidence>
<dbReference type="InterPro" id="IPR023772">
    <property type="entry name" value="DNA-bd_HTH_TetR-type_CS"/>
</dbReference>
<dbReference type="InterPro" id="IPR001647">
    <property type="entry name" value="HTH_TetR"/>
</dbReference>
<protein>
    <submittedName>
        <fullName evidence="7">TetR/AcrR family transcriptional regulator</fullName>
    </submittedName>
</protein>
<evidence type="ECO:0000313" key="8">
    <source>
        <dbReference type="Proteomes" id="UP000325122"/>
    </source>
</evidence>
<keyword evidence="2 4" id="KW-0238">DNA-binding</keyword>
<dbReference type="Proteomes" id="UP000325122">
    <property type="component" value="Unassembled WGS sequence"/>
</dbReference>
<dbReference type="GO" id="GO:0003700">
    <property type="term" value="F:DNA-binding transcription factor activity"/>
    <property type="evidence" value="ECO:0007669"/>
    <property type="project" value="TreeGrafter"/>
</dbReference>
<feature type="domain" description="HTH tetR-type" evidence="6">
    <location>
        <begin position="71"/>
        <end position="131"/>
    </location>
</feature>
<sequence length="270" mass="29239">MRMASPPLSSAVLHGLSDQGLPGVRKLLYTRIINIACLSIKNENRHSMPLPHTDPQAPSRRPGRPAKADPDQQRQQLLTVAAAHFVKSGFEGASLRAIASEAGLAHGLIRHYFGAKDALWEAVADYLFGQMQEAMVNAIAGLDASDPVARMEAQVRATVRTSARIPHLAGFVMQAGIAGGDRYDWLVEHYLRPAYQFSLEPFHQLRAEGRAAFIDPHFAFMLSTNAAIGPFAQAANARALAGMELTDPDTADAYADALIAILKHGVLRQS</sequence>
<dbReference type="PROSITE" id="PS01081">
    <property type="entry name" value="HTH_TETR_1"/>
    <property type="match status" value="1"/>
</dbReference>
<dbReference type="InterPro" id="IPR036271">
    <property type="entry name" value="Tet_transcr_reg_TetR-rel_C_sf"/>
</dbReference>
<organism evidence="7 8">
    <name type="scientific">Alkalicaulis satelles</name>
    <dbReference type="NCBI Taxonomy" id="2609175"/>
    <lineage>
        <taxon>Bacteria</taxon>
        <taxon>Pseudomonadati</taxon>
        <taxon>Pseudomonadota</taxon>
        <taxon>Alphaproteobacteria</taxon>
        <taxon>Maricaulales</taxon>
        <taxon>Maricaulaceae</taxon>
        <taxon>Alkalicaulis</taxon>
    </lineage>
</organism>
<dbReference type="InterPro" id="IPR050109">
    <property type="entry name" value="HTH-type_TetR-like_transc_reg"/>
</dbReference>
<evidence type="ECO:0000256" key="1">
    <source>
        <dbReference type="ARBA" id="ARBA00023015"/>
    </source>
</evidence>
<dbReference type="Pfam" id="PF00440">
    <property type="entry name" value="TetR_N"/>
    <property type="match status" value="1"/>
</dbReference>
<dbReference type="InterPro" id="IPR009057">
    <property type="entry name" value="Homeodomain-like_sf"/>
</dbReference>
<dbReference type="GO" id="GO:0000976">
    <property type="term" value="F:transcription cis-regulatory region binding"/>
    <property type="evidence" value="ECO:0007669"/>
    <property type="project" value="TreeGrafter"/>
</dbReference>
<evidence type="ECO:0000256" key="2">
    <source>
        <dbReference type="ARBA" id="ARBA00023125"/>
    </source>
</evidence>
<dbReference type="SUPFAM" id="SSF48498">
    <property type="entry name" value="Tetracyclin repressor-like, C-terminal domain"/>
    <property type="match status" value="1"/>
</dbReference>
<dbReference type="SUPFAM" id="SSF46689">
    <property type="entry name" value="Homeodomain-like"/>
    <property type="match status" value="1"/>
</dbReference>
<feature type="DNA-binding region" description="H-T-H motif" evidence="4">
    <location>
        <begin position="94"/>
        <end position="113"/>
    </location>
</feature>
<evidence type="ECO:0000313" key="7">
    <source>
        <dbReference type="EMBL" id="KAA5805095.1"/>
    </source>
</evidence>
<gene>
    <name evidence="7" type="ORF">F1654_03650</name>
</gene>
<dbReference type="AlphaFoldDB" id="A0A5M6ZMG1"/>
<evidence type="ECO:0000256" key="4">
    <source>
        <dbReference type="PROSITE-ProRule" id="PRU00335"/>
    </source>
</evidence>
<reference evidence="7 8" key="1">
    <citation type="submission" date="2019-09" db="EMBL/GenBank/DDBJ databases">
        <authorList>
            <person name="Kevbrin V."/>
            <person name="Grouzdev D.S."/>
        </authorList>
    </citation>
    <scope>NUCLEOTIDE SEQUENCE [LARGE SCALE GENOMIC DNA]</scope>
    <source>
        <strain evidence="7 8">G-192</strain>
    </source>
</reference>
<accession>A0A5M6ZMG1</accession>
<dbReference type="PANTHER" id="PTHR30055">
    <property type="entry name" value="HTH-TYPE TRANSCRIPTIONAL REGULATOR RUTR"/>
    <property type="match status" value="1"/>
</dbReference>
<proteinExistence type="predicted"/>
<feature type="region of interest" description="Disordered" evidence="5">
    <location>
        <begin position="45"/>
        <end position="73"/>
    </location>
</feature>
<keyword evidence="8" id="KW-1185">Reference proteome</keyword>
<dbReference type="PANTHER" id="PTHR30055:SF234">
    <property type="entry name" value="HTH-TYPE TRANSCRIPTIONAL REGULATOR BETI"/>
    <property type="match status" value="1"/>
</dbReference>
<keyword evidence="1" id="KW-0805">Transcription regulation</keyword>
<comment type="caution">
    <text evidence="7">The sequence shown here is derived from an EMBL/GenBank/DDBJ whole genome shotgun (WGS) entry which is preliminary data.</text>
</comment>
<keyword evidence="3" id="KW-0804">Transcription</keyword>